<evidence type="ECO:0000313" key="1">
    <source>
        <dbReference type="EMBL" id="SUQ26012.1"/>
    </source>
</evidence>
<proteinExistence type="predicted"/>
<protein>
    <submittedName>
        <fullName evidence="1">Uncharacterized protein</fullName>
    </submittedName>
</protein>
<accession>A0A380S830</accession>
<reference evidence="1 2" key="1">
    <citation type="submission" date="2017-08" db="EMBL/GenBank/DDBJ databases">
        <authorList>
            <person name="de Groot N.N."/>
        </authorList>
    </citation>
    <scope>NUCLEOTIDE SEQUENCE [LARGE SCALE GENOMIC DNA]</scope>
    <source>
        <strain evidence="1 2">HM2</strain>
    </source>
</reference>
<dbReference type="Proteomes" id="UP000255423">
    <property type="component" value="Unassembled WGS sequence"/>
</dbReference>
<name>A0A380S830_FIBSU</name>
<dbReference type="AlphaFoldDB" id="A0A380S830"/>
<dbReference type="EMBL" id="UHJL01000005">
    <property type="protein sequence ID" value="SUQ26012.1"/>
    <property type="molecule type" value="Genomic_DNA"/>
</dbReference>
<sequence>MLVAITVAAILTTVSLNVYSMFHHGVLETSLHYEQFVSEKVKELRCRTRFVRGLPPCDTTSGESRASRGAIRARF</sequence>
<organism evidence="1 2">
    <name type="scientific">Fibrobacter succinogenes</name>
    <name type="common">Bacteroides succinogenes</name>
    <dbReference type="NCBI Taxonomy" id="833"/>
    <lineage>
        <taxon>Bacteria</taxon>
        <taxon>Pseudomonadati</taxon>
        <taxon>Fibrobacterota</taxon>
        <taxon>Fibrobacteria</taxon>
        <taxon>Fibrobacterales</taxon>
        <taxon>Fibrobacteraceae</taxon>
        <taxon>Fibrobacter</taxon>
    </lineage>
</organism>
<gene>
    <name evidence="1" type="ORF">SAMN05661053_2816</name>
</gene>
<evidence type="ECO:0000313" key="2">
    <source>
        <dbReference type="Proteomes" id="UP000255423"/>
    </source>
</evidence>